<proteinExistence type="predicted"/>
<dbReference type="EMBL" id="CADCWN010000069">
    <property type="protein sequence ID" value="CAA9560005.1"/>
    <property type="molecule type" value="Genomic_DNA"/>
</dbReference>
<organism evidence="1">
    <name type="scientific">uncultured Thermomicrobiales bacterium</name>
    <dbReference type="NCBI Taxonomy" id="1645740"/>
    <lineage>
        <taxon>Bacteria</taxon>
        <taxon>Pseudomonadati</taxon>
        <taxon>Thermomicrobiota</taxon>
        <taxon>Thermomicrobia</taxon>
        <taxon>Thermomicrobiales</taxon>
        <taxon>environmental samples</taxon>
    </lineage>
</organism>
<dbReference type="AlphaFoldDB" id="A0A6J4UW48"/>
<evidence type="ECO:0000313" key="1">
    <source>
        <dbReference type="EMBL" id="CAA9560005.1"/>
    </source>
</evidence>
<sequence>MWCAVGRVDLDPYIHQRQERAARRAMCVRRLGGDLAASCLDQIEAMW</sequence>
<reference evidence="1" key="1">
    <citation type="submission" date="2020-02" db="EMBL/GenBank/DDBJ databases">
        <authorList>
            <person name="Meier V. D."/>
        </authorList>
    </citation>
    <scope>NUCLEOTIDE SEQUENCE</scope>
    <source>
        <strain evidence="1">AVDCRST_MAG18</strain>
    </source>
</reference>
<accession>A0A6J4UW48</accession>
<protein>
    <submittedName>
        <fullName evidence="1">Uncharacterized protein</fullName>
    </submittedName>
</protein>
<name>A0A6J4UW48_9BACT</name>
<gene>
    <name evidence="1" type="ORF">AVDCRST_MAG18-1002</name>
</gene>